<dbReference type="GO" id="GO:0000781">
    <property type="term" value="C:chromosome, telomeric region"/>
    <property type="evidence" value="ECO:0007669"/>
    <property type="project" value="UniProtKB-SubCell"/>
</dbReference>
<evidence type="ECO:0000313" key="2">
    <source>
        <dbReference type="EMBL" id="CAK9139350.1"/>
    </source>
</evidence>
<dbReference type="InterPro" id="IPR003545">
    <property type="entry name" value="Telomerase_RT"/>
</dbReference>
<comment type="catalytic activity">
    <reaction evidence="1">
        <text>DNA(n) + a 2'-deoxyribonucleoside 5'-triphosphate = DNA(n+1) + diphosphate</text>
        <dbReference type="Rhea" id="RHEA:22508"/>
        <dbReference type="Rhea" id="RHEA-COMP:17339"/>
        <dbReference type="Rhea" id="RHEA-COMP:17340"/>
        <dbReference type="ChEBI" id="CHEBI:33019"/>
        <dbReference type="ChEBI" id="CHEBI:61560"/>
        <dbReference type="ChEBI" id="CHEBI:173112"/>
        <dbReference type="EC" id="2.7.7.49"/>
    </reaction>
</comment>
<comment type="caution">
    <text evidence="2">The sequence shown here is derived from an EMBL/GenBank/DDBJ whole genome shotgun (WGS) entry which is preliminary data.</text>
</comment>
<dbReference type="EMBL" id="CAUOFW020000955">
    <property type="protein sequence ID" value="CAK9139350.1"/>
    <property type="molecule type" value="Genomic_DNA"/>
</dbReference>
<keyword evidence="1" id="KW-0808">Transferase</keyword>
<keyword evidence="1" id="KW-0460">Magnesium</keyword>
<comment type="subcellular location">
    <subcellularLocation>
        <location evidence="1">Nucleus</location>
    </subcellularLocation>
    <subcellularLocation>
        <location evidence="1">Chromosome</location>
        <location evidence="1">Telomere</location>
    </subcellularLocation>
</comment>
<comment type="function">
    <text evidence="1">Telomerase is a ribonucleoprotein enzyme essential for the replication of chromosome termini in most eukaryotes. It elongates telomeres. It is a reverse transcriptase that adds simple sequence repeats to chromosome ends by copying a template sequence within the RNA component of the enzyme.</text>
</comment>
<gene>
    <name evidence="2" type="ORF">ILEXP_LOCUS6739</name>
</gene>
<dbReference type="Proteomes" id="UP001642360">
    <property type="component" value="Unassembled WGS sequence"/>
</dbReference>
<keyword evidence="1" id="KW-0539">Nucleus</keyword>
<reference evidence="2 3" key="1">
    <citation type="submission" date="2024-02" db="EMBL/GenBank/DDBJ databases">
        <authorList>
            <person name="Vignale AGUSTIN F."/>
            <person name="Sosa J E."/>
            <person name="Modenutti C."/>
        </authorList>
    </citation>
    <scope>NUCLEOTIDE SEQUENCE [LARGE SCALE GENOMIC DNA]</scope>
</reference>
<proteinExistence type="inferred from homology"/>
<organism evidence="2 3">
    <name type="scientific">Ilex paraguariensis</name>
    <name type="common">yerba mate</name>
    <dbReference type="NCBI Taxonomy" id="185542"/>
    <lineage>
        <taxon>Eukaryota</taxon>
        <taxon>Viridiplantae</taxon>
        <taxon>Streptophyta</taxon>
        <taxon>Embryophyta</taxon>
        <taxon>Tracheophyta</taxon>
        <taxon>Spermatophyta</taxon>
        <taxon>Magnoliopsida</taxon>
        <taxon>eudicotyledons</taxon>
        <taxon>Gunneridae</taxon>
        <taxon>Pentapetalae</taxon>
        <taxon>asterids</taxon>
        <taxon>campanulids</taxon>
        <taxon>Aquifoliales</taxon>
        <taxon>Aquifoliaceae</taxon>
        <taxon>Ilex</taxon>
    </lineage>
</organism>
<dbReference type="GO" id="GO:0003964">
    <property type="term" value="F:RNA-directed DNA polymerase activity"/>
    <property type="evidence" value="ECO:0007669"/>
    <property type="project" value="UniProtKB-KW"/>
</dbReference>
<dbReference type="PANTHER" id="PTHR12066:SF0">
    <property type="entry name" value="TELOMERASE REVERSE TRANSCRIPTASE"/>
    <property type="match status" value="1"/>
</dbReference>
<keyword evidence="1" id="KW-0695">RNA-directed DNA polymerase</keyword>
<dbReference type="AlphaFoldDB" id="A0ABC8R720"/>
<keyword evidence="1" id="KW-0158">Chromosome</keyword>
<evidence type="ECO:0000256" key="1">
    <source>
        <dbReference type="RuleBase" id="RU365061"/>
    </source>
</evidence>
<accession>A0ABC8R720</accession>
<sequence length="391" mass="44391">MAKKKRRVPEVLWRLFHNRARPIADTIISLISLSSFECRCKVRGCLGCAGDEAMSFLRRPDDPSDYHKLLTQCYVVVSDNAPPFSVFDPACRWSQLEMLSICVALQDQVAVHTKIVRRSIEMIMREQPTSSNVICSGYDKATCHLSGSDFNSSIILVFCGDDFIYIGQHSRSSAIVELLTCSAWGLFLARVGDGIMSYLLKYSSIFLPLSRKKYHQVLFNVELSGFPKKRKRVDEVDSASENWQPSTYFGVDVPYSSVNCAGCSGRSCSVSFSGDCKKKFCEESLYEEASVSNGADDANNKGDPSRNCQESLNQSLAKTRKRFRWYSWRRHRKRKQLTYHETFSLIPCTSSLMNKESLRSCPEKVTFAEVYLLCFQFETVSRLLVVCHVDL</sequence>
<dbReference type="PANTHER" id="PTHR12066">
    <property type="entry name" value="TELOMERASE REVERSE TRANSCRIPTASE"/>
    <property type="match status" value="1"/>
</dbReference>
<keyword evidence="3" id="KW-1185">Reference proteome</keyword>
<protein>
    <recommendedName>
        <fullName evidence="1">Telomerase reverse transcriptase</fullName>
        <ecNumber evidence="1">2.7.7.49</ecNumber>
    </recommendedName>
    <alternativeName>
        <fullName evidence="1">Telomerase catalytic subunit</fullName>
    </alternativeName>
</protein>
<keyword evidence="1" id="KW-0479">Metal-binding</keyword>
<comment type="similarity">
    <text evidence="1">Belongs to the reverse transcriptase family. Telomerase subfamily.</text>
</comment>
<keyword evidence="1" id="KW-0779">Telomere</keyword>
<dbReference type="EC" id="2.7.7.49" evidence="1"/>
<dbReference type="GO" id="GO:0005634">
    <property type="term" value="C:nucleus"/>
    <property type="evidence" value="ECO:0007669"/>
    <property type="project" value="UniProtKB-SubCell"/>
</dbReference>
<evidence type="ECO:0000313" key="3">
    <source>
        <dbReference type="Proteomes" id="UP001642360"/>
    </source>
</evidence>
<dbReference type="GO" id="GO:0046872">
    <property type="term" value="F:metal ion binding"/>
    <property type="evidence" value="ECO:0007669"/>
    <property type="project" value="UniProtKB-KW"/>
</dbReference>
<name>A0ABC8R720_9AQUA</name>
<keyword evidence="1" id="KW-0548">Nucleotidyltransferase</keyword>